<gene>
    <name evidence="3" type="ORF">CYMTET_17421</name>
</gene>
<dbReference type="AlphaFoldDB" id="A0AAE0GAD6"/>
<feature type="compositionally biased region" description="Basic and acidic residues" evidence="2">
    <location>
        <begin position="30"/>
        <end position="46"/>
    </location>
</feature>
<proteinExistence type="predicted"/>
<feature type="region of interest" description="Disordered" evidence="2">
    <location>
        <begin position="1"/>
        <end position="83"/>
    </location>
</feature>
<feature type="region of interest" description="Disordered" evidence="2">
    <location>
        <begin position="614"/>
        <end position="658"/>
    </location>
</feature>
<evidence type="ECO:0000313" key="4">
    <source>
        <dbReference type="Proteomes" id="UP001190700"/>
    </source>
</evidence>
<keyword evidence="4" id="KW-1185">Reference proteome</keyword>
<feature type="region of interest" description="Disordered" evidence="2">
    <location>
        <begin position="954"/>
        <end position="1038"/>
    </location>
</feature>
<feature type="coiled-coil region" evidence="1">
    <location>
        <begin position="671"/>
        <end position="698"/>
    </location>
</feature>
<feature type="compositionally biased region" description="Low complexity" evidence="2">
    <location>
        <begin position="1028"/>
        <end position="1038"/>
    </location>
</feature>
<dbReference type="Proteomes" id="UP001190700">
    <property type="component" value="Unassembled WGS sequence"/>
</dbReference>
<protein>
    <submittedName>
        <fullName evidence="3">Uncharacterized protein</fullName>
    </submittedName>
</protein>
<reference evidence="3 4" key="1">
    <citation type="journal article" date="2015" name="Genome Biol. Evol.">
        <title>Comparative Genomics of a Bacterivorous Green Alga Reveals Evolutionary Causalities and Consequences of Phago-Mixotrophic Mode of Nutrition.</title>
        <authorList>
            <person name="Burns J.A."/>
            <person name="Paasch A."/>
            <person name="Narechania A."/>
            <person name="Kim E."/>
        </authorList>
    </citation>
    <scope>NUCLEOTIDE SEQUENCE [LARGE SCALE GENOMIC DNA]</scope>
    <source>
        <strain evidence="3 4">PLY_AMNH</strain>
    </source>
</reference>
<dbReference type="EMBL" id="LGRX02007753">
    <property type="protein sequence ID" value="KAK3274393.1"/>
    <property type="molecule type" value="Genomic_DNA"/>
</dbReference>
<sequence>MRRMLPAVAHGSLRPPGVWDSRAQRATSTKKAEPDQPPKHSARATEPKAAAAKLGGKSAPTPSGAAAAEAPPRQRHPSEESRTAKMLSAPRLMVPGKALLFLALRVIGVIGVLLIKVPGSGITRVDLLQTPPPSSAAESQRLKEADALPPAKMEDLDPHQEHAARALLSATPCPDCNQVHNERVAALSSEKELLAEQFRELKRELGNKTAAAALELRGLHAQLEDAEKQCATARDELQKRLEELQEELARLYTAKDTSEEAAQTELMMEKEAAMEEKIMEAQSIQDKLRLLELECEEKGKAAASEKEQWISRVEEAEEKMKEKMKEVQSIQDNLRVVEAECGEKDTAAASEKARLESLVEGTEERMLETLAETQSIRDKLRVMELNCDQKDTNGADEKEQLESRVKEVEEQCKESNAIVLVEKGELQGQLEQLQAELDQSASYQKETEKTANTEIQQLQSMLRAVEGEVQEKNQAMQLAQESLAELRAELDQVRTSQTGAGTYNPSVSASWRAQLDSLQSRLEDVQNTLKGKEGFSNKTRQLLASIAYSLLTFLKGAKVLEVVKKAQLLWDMSGKSAIKVHLLTSVVAIAASKLLPWLFGVITGKSARGQLKRHSKQVEDAVLSPSSRSGQPTSPSAAETMPMEPLGARPRTTSSTGACVIPDEAESSEEVRACKRRVRELTESCSLLQEEVDELTALIEAIAGQDTVLCTVPELEEMGEKMLDASLLLPVDSTNKQKHAALQMACGKFVEKLTGGASDETEDEEDEEAMEPDVEKIVAAAVNATGGEAALHGLNRSASVGRRRSVINLMPTQALSAATERRLSINATARVSSGAFSRMQLTRARTYTAGALASAASGLVSTELRELSEKGAGGSGSPPNRQELAQLKERLQQETAAKEEMKKESDQLREEVDQMMELVLEVSAPETVICTIEDVQALGKRILEVDHRVCLESSAAERSGEGEEEEEVVEETEAGDAASQTSQEADGKKKRRPSLSDALPEISERLERRLSVSNAVVSSTMRSRRGSRASISGKPPVP</sequence>
<feature type="region of interest" description="Disordered" evidence="2">
    <location>
        <begin position="124"/>
        <end position="143"/>
    </location>
</feature>
<feature type="coiled-coil region" evidence="1">
    <location>
        <begin position="881"/>
        <end position="918"/>
    </location>
</feature>
<name>A0AAE0GAD6_9CHLO</name>
<keyword evidence="1" id="KW-0175">Coiled coil</keyword>
<evidence type="ECO:0000256" key="2">
    <source>
        <dbReference type="SAM" id="MobiDB-lite"/>
    </source>
</evidence>
<evidence type="ECO:0000313" key="3">
    <source>
        <dbReference type="EMBL" id="KAK3274393.1"/>
    </source>
</evidence>
<accession>A0AAE0GAD6</accession>
<feature type="coiled-coil region" evidence="1">
    <location>
        <begin position="184"/>
        <end position="340"/>
    </location>
</feature>
<feature type="compositionally biased region" description="Polar residues" evidence="2">
    <location>
        <begin position="624"/>
        <end position="637"/>
    </location>
</feature>
<evidence type="ECO:0000256" key="1">
    <source>
        <dbReference type="SAM" id="Coils"/>
    </source>
</evidence>
<feature type="compositionally biased region" description="Low complexity" evidence="2">
    <location>
        <begin position="47"/>
        <end position="71"/>
    </location>
</feature>
<feature type="coiled-coil region" evidence="1">
    <location>
        <begin position="398"/>
        <end position="528"/>
    </location>
</feature>
<feature type="compositionally biased region" description="Polar residues" evidence="2">
    <location>
        <begin position="1011"/>
        <end position="1021"/>
    </location>
</feature>
<organism evidence="3 4">
    <name type="scientific">Cymbomonas tetramitiformis</name>
    <dbReference type="NCBI Taxonomy" id="36881"/>
    <lineage>
        <taxon>Eukaryota</taxon>
        <taxon>Viridiplantae</taxon>
        <taxon>Chlorophyta</taxon>
        <taxon>Pyramimonadophyceae</taxon>
        <taxon>Pyramimonadales</taxon>
        <taxon>Pyramimonadaceae</taxon>
        <taxon>Cymbomonas</taxon>
    </lineage>
</organism>
<feature type="compositionally biased region" description="Acidic residues" evidence="2">
    <location>
        <begin position="962"/>
        <end position="974"/>
    </location>
</feature>
<comment type="caution">
    <text evidence="3">The sequence shown here is derived from an EMBL/GenBank/DDBJ whole genome shotgun (WGS) entry which is preliminary data.</text>
</comment>